<dbReference type="Gramene" id="OQU88616">
    <property type="protein sequence ID" value="OQU88616"/>
    <property type="gene ID" value="SORBI_3002G063533"/>
</dbReference>
<dbReference type="EMBL" id="CM000761">
    <property type="protein sequence ID" value="OQU88616.1"/>
    <property type="molecule type" value="Genomic_DNA"/>
</dbReference>
<keyword evidence="3" id="KW-1185">Reference proteome</keyword>
<dbReference type="InParanoid" id="A0A1W0W2M0"/>
<evidence type="ECO:0000313" key="2">
    <source>
        <dbReference type="EMBL" id="OQU88616.1"/>
    </source>
</evidence>
<feature type="region of interest" description="Disordered" evidence="1">
    <location>
        <begin position="112"/>
        <end position="134"/>
    </location>
</feature>
<evidence type="ECO:0000256" key="1">
    <source>
        <dbReference type="SAM" id="MobiDB-lite"/>
    </source>
</evidence>
<proteinExistence type="predicted"/>
<name>A0A1W0W2M0_SORBI</name>
<evidence type="ECO:0000313" key="3">
    <source>
        <dbReference type="Proteomes" id="UP000000768"/>
    </source>
</evidence>
<dbReference type="Proteomes" id="UP000000768">
    <property type="component" value="Chromosome 2"/>
</dbReference>
<organism evidence="2 3">
    <name type="scientific">Sorghum bicolor</name>
    <name type="common">Sorghum</name>
    <name type="synonym">Sorghum vulgare</name>
    <dbReference type="NCBI Taxonomy" id="4558"/>
    <lineage>
        <taxon>Eukaryota</taxon>
        <taxon>Viridiplantae</taxon>
        <taxon>Streptophyta</taxon>
        <taxon>Embryophyta</taxon>
        <taxon>Tracheophyta</taxon>
        <taxon>Spermatophyta</taxon>
        <taxon>Magnoliopsida</taxon>
        <taxon>Liliopsida</taxon>
        <taxon>Poales</taxon>
        <taxon>Poaceae</taxon>
        <taxon>PACMAD clade</taxon>
        <taxon>Panicoideae</taxon>
        <taxon>Andropogonodae</taxon>
        <taxon>Andropogoneae</taxon>
        <taxon>Sorghinae</taxon>
        <taxon>Sorghum</taxon>
    </lineage>
</organism>
<accession>A0A1W0W2M0</accession>
<protein>
    <submittedName>
        <fullName evidence="2">Uncharacterized protein</fullName>
    </submittedName>
</protein>
<sequence length="167" mass="18836">MKKNRVLPPASADHNKWWERPVGESLQLKRLEWYRHTSIGLPPPLAAPFLTTNRRSSPAHLPHARPSIASPCHQLAAASLHASRPPLCARCRRDRQTHARLAHARVSPFHRRAHPRLHAAAPSRERHRLPSTPAQALCCEVKPPRPLSRVLARLRPHSTPRRPSSDG</sequence>
<reference evidence="3" key="2">
    <citation type="journal article" date="2018" name="Plant J.">
        <title>The Sorghum bicolor reference genome: improved assembly, gene annotations, a transcriptome atlas, and signatures of genome organization.</title>
        <authorList>
            <person name="McCormick R.F."/>
            <person name="Truong S.K."/>
            <person name="Sreedasyam A."/>
            <person name="Jenkins J."/>
            <person name="Shu S."/>
            <person name="Sims D."/>
            <person name="Kennedy M."/>
            <person name="Amirebrahimi M."/>
            <person name="Weers B.D."/>
            <person name="McKinley B."/>
            <person name="Mattison A."/>
            <person name="Morishige D.T."/>
            <person name="Grimwood J."/>
            <person name="Schmutz J."/>
            <person name="Mullet J.E."/>
        </authorList>
    </citation>
    <scope>NUCLEOTIDE SEQUENCE [LARGE SCALE GENOMIC DNA]</scope>
    <source>
        <strain evidence="3">cv. BTx623</strain>
    </source>
</reference>
<gene>
    <name evidence="2" type="ORF">SORBI_3002G063533</name>
</gene>
<dbReference type="AlphaFoldDB" id="A0A1W0W2M0"/>
<reference evidence="2 3" key="1">
    <citation type="journal article" date="2009" name="Nature">
        <title>The Sorghum bicolor genome and the diversification of grasses.</title>
        <authorList>
            <person name="Paterson A.H."/>
            <person name="Bowers J.E."/>
            <person name="Bruggmann R."/>
            <person name="Dubchak I."/>
            <person name="Grimwood J."/>
            <person name="Gundlach H."/>
            <person name="Haberer G."/>
            <person name="Hellsten U."/>
            <person name="Mitros T."/>
            <person name="Poliakov A."/>
            <person name="Schmutz J."/>
            <person name="Spannagl M."/>
            <person name="Tang H."/>
            <person name="Wang X."/>
            <person name="Wicker T."/>
            <person name="Bharti A.K."/>
            <person name="Chapman J."/>
            <person name="Feltus F.A."/>
            <person name="Gowik U."/>
            <person name="Grigoriev I.V."/>
            <person name="Lyons E."/>
            <person name="Maher C.A."/>
            <person name="Martis M."/>
            <person name="Narechania A."/>
            <person name="Otillar R.P."/>
            <person name="Penning B.W."/>
            <person name="Salamov A.A."/>
            <person name="Wang Y."/>
            <person name="Zhang L."/>
            <person name="Carpita N.C."/>
            <person name="Freeling M."/>
            <person name="Gingle A.R."/>
            <person name="Hash C.T."/>
            <person name="Keller B."/>
            <person name="Klein P."/>
            <person name="Kresovich S."/>
            <person name="McCann M.C."/>
            <person name="Ming R."/>
            <person name="Peterson D.G."/>
            <person name="Mehboob-ur-Rahman"/>
            <person name="Ware D."/>
            <person name="Westhoff P."/>
            <person name="Mayer K.F."/>
            <person name="Messing J."/>
            <person name="Rokhsar D.S."/>
        </authorList>
    </citation>
    <scope>NUCLEOTIDE SEQUENCE [LARGE SCALE GENOMIC DNA]</scope>
    <source>
        <strain evidence="3">cv. BTx623</strain>
    </source>
</reference>